<feature type="compositionally biased region" description="Polar residues" evidence="1">
    <location>
        <begin position="1290"/>
        <end position="1304"/>
    </location>
</feature>
<accession>A0A0G4I8T6</accession>
<dbReference type="EMBL" id="CDMZ01005704">
    <property type="protein sequence ID" value="CEM53537.1"/>
    <property type="molecule type" value="Genomic_DNA"/>
</dbReference>
<name>A0A0G4I8T6_9ALVE</name>
<feature type="compositionally biased region" description="Low complexity" evidence="1">
    <location>
        <begin position="842"/>
        <end position="851"/>
    </location>
</feature>
<feature type="region of interest" description="Disordered" evidence="1">
    <location>
        <begin position="1"/>
        <end position="35"/>
    </location>
</feature>
<sequence>MATATQSGVPAGMPGSSPGSARLQQHPTGAVATPRQENRNAYQLYWLTFTAFTDGLDGRMRLSGFLKLIKRLGLRLPQERVKEVKLESLKEGEAAQMTKTVFTEGARIFERHRRLAEIDGGGGLSSTATLQGAGLGVVGGSNVFRGNVKPLGVGVNVMASALREVARLCGVETEEQLLYLIREQLAFSADVRQRVLGTKAQNEMGAHDVVGSPGTRGQRAPAGSSATWRSVPSSSLGVSHLGIAPTSERGGAGLTSQFSLAGKSQQQGLASSTCSLPKLPSKGKGKPGEGGGGGAFASATSFGRGDASAPQSARGPASTTPGLPSATAVTVTPFGERTIGSARRADGATASGLRKGLASRHAPPQPGSASSGSPPPSGETDWEKLRRELQAASAPSAVQKEPVNPKASLQNYPYPFTFTPRDPLGRFSPPPGAKPQQGFFSTHATGRDLHGGKEKLPGPGSMPQSVEDVVRGRGGLHRDRLQRLLVDDATVVAALPRSLFQELCRVAVEQVHTLEEEAEADAAREDKAMTGLVKYGELERDLQEALRSFQKGTPVKASQLYSRPAPGAPRTEGDRFTAAGDSEGLSRPQSATVGQRSSVSFAMNNTVARVRRDDMTSPENSDDDDYTDSDSDESDLSDFTGTSSSGSDGSYSDSSSQEGGEKAEGEDGETEGGEGAFKRSSTRRMSTASKASAKGGARFRLGEGLRQSTRFMARSGLNRSHSAPAVLCTWRPQRSPSSRRVTEGDEGEGGDASILFNGALSAKSAVLPSSRRSNASATSQDAAAAAEGQDPGESQGPAQSGAAPTSPYMSVTGSRAVSPSNGERRPRSILKKQPTSNWSQRSALDGAAGDLNADDSDEEGGGDPVKSSRTSIARSATRKLSRQYSDTEVAAVEHESKQIRRFFDIQREMRSSHLQSGQQPTDSNRRASALSLKLDEEGGKGGEGADDKGEGKTGAEASEGVDGAETQQKGAEGTGANNTGDADAEGDGEVWTEEALEAVFRYHAHDKSGVLKLGGWTRISKKAAFLTPLLCDRRDLEQIFSLHASRAYDGMTFQRFKLALADISSRLQAKFPTVDSVKAAVCRLYCTERKTVVDPQTHDLLETRKLQREKEEEERKEEAEQRKKEKEIQEARKGTVVTKEELPENFKERDHQVIRARDVQVKVKYSLKGNIVRPPTGDQPFGKTGKKEDLFFDTADPMKAVKDEKKRRKSKRRQTEVERQLAEKNKRFEVREKTTHTIEQELARAQEKLTGTVGGPASATSTAKRITLPAHMATGVRDSPAGSPRDPAKQSPSGLSPRESTARQSLRRHMRVVFDSVVKSRAVLANLDTTPQAGVGGSKKPQLSATTR</sequence>
<feature type="compositionally biased region" description="Polar residues" evidence="1">
    <location>
        <begin position="317"/>
        <end position="330"/>
    </location>
</feature>
<feature type="compositionally biased region" description="Polar residues" evidence="1">
    <location>
        <begin position="17"/>
        <end position="27"/>
    </location>
</feature>
<feature type="region of interest" description="Disordered" evidence="1">
    <location>
        <begin position="1199"/>
        <end position="1307"/>
    </location>
</feature>
<feature type="compositionally biased region" description="Basic and acidic residues" evidence="1">
    <location>
        <begin position="1213"/>
        <end position="1247"/>
    </location>
</feature>
<feature type="region of interest" description="Disordered" evidence="1">
    <location>
        <begin position="1326"/>
        <end position="1348"/>
    </location>
</feature>
<organism evidence="2">
    <name type="scientific">Chromera velia CCMP2878</name>
    <dbReference type="NCBI Taxonomy" id="1169474"/>
    <lineage>
        <taxon>Eukaryota</taxon>
        <taxon>Sar</taxon>
        <taxon>Alveolata</taxon>
        <taxon>Colpodellida</taxon>
        <taxon>Chromeraceae</taxon>
        <taxon>Chromera</taxon>
    </lineage>
</organism>
<dbReference type="VEuPathDB" id="CryptoDB:Cvel_12044"/>
<feature type="compositionally biased region" description="Basic and acidic residues" evidence="1">
    <location>
        <begin position="891"/>
        <end position="911"/>
    </location>
</feature>
<feature type="region of interest" description="Disordered" evidence="1">
    <location>
        <begin position="550"/>
        <end position="987"/>
    </location>
</feature>
<feature type="region of interest" description="Disordered" evidence="1">
    <location>
        <begin position="204"/>
        <end position="249"/>
    </location>
</feature>
<evidence type="ECO:0000256" key="1">
    <source>
        <dbReference type="SAM" id="MobiDB-lite"/>
    </source>
</evidence>
<feature type="compositionally biased region" description="Low complexity" evidence="1">
    <location>
        <begin position="637"/>
        <end position="658"/>
    </location>
</feature>
<feature type="compositionally biased region" description="Polar residues" evidence="1">
    <location>
        <begin position="587"/>
        <end position="607"/>
    </location>
</feature>
<feature type="compositionally biased region" description="Low complexity" evidence="1">
    <location>
        <begin position="296"/>
        <end position="305"/>
    </location>
</feature>
<proteinExistence type="predicted"/>
<feature type="compositionally biased region" description="Polar residues" evidence="1">
    <location>
        <begin position="224"/>
        <end position="237"/>
    </location>
</feature>
<feature type="compositionally biased region" description="Acidic residues" evidence="1">
    <location>
        <begin position="852"/>
        <end position="861"/>
    </location>
</feature>
<gene>
    <name evidence="2" type="ORF">Cvel_12044</name>
</gene>
<feature type="compositionally biased region" description="Basic and acidic residues" evidence="1">
    <location>
        <begin position="1116"/>
        <end position="1132"/>
    </location>
</feature>
<evidence type="ECO:0000313" key="2">
    <source>
        <dbReference type="EMBL" id="CEM53537.1"/>
    </source>
</evidence>
<feature type="compositionally biased region" description="Basic and acidic residues" evidence="1">
    <location>
        <begin position="445"/>
        <end position="456"/>
    </location>
</feature>
<feature type="compositionally biased region" description="Acidic residues" evidence="1">
    <location>
        <begin position="620"/>
        <end position="636"/>
    </location>
</feature>
<feature type="compositionally biased region" description="Polar residues" evidence="1">
    <location>
        <begin position="912"/>
        <end position="922"/>
    </location>
</feature>
<feature type="compositionally biased region" description="Basic and acidic residues" evidence="1">
    <location>
        <begin position="933"/>
        <end position="953"/>
    </location>
</feature>
<feature type="region of interest" description="Disordered" evidence="1">
    <location>
        <begin position="1104"/>
        <end position="1132"/>
    </location>
</feature>
<feature type="compositionally biased region" description="Polar residues" evidence="1">
    <location>
        <begin position="965"/>
        <end position="980"/>
    </location>
</feature>
<feature type="region of interest" description="Disordered" evidence="1">
    <location>
        <begin position="269"/>
        <end position="466"/>
    </location>
</feature>
<feature type="compositionally biased region" description="Polar residues" evidence="1">
    <location>
        <begin position="807"/>
        <end position="821"/>
    </location>
</feature>
<feature type="compositionally biased region" description="Low complexity" evidence="1">
    <location>
        <begin position="773"/>
        <end position="786"/>
    </location>
</feature>
<protein>
    <submittedName>
        <fullName evidence="2">Uncharacterized protein</fullName>
    </submittedName>
</protein>
<reference evidence="2" key="1">
    <citation type="submission" date="2014-11" db="EMBL/GenBank/DDBJ databases">
        <authorList>
            <person name="Otto D Thomas"/>
            <person name="Naeem Raeece"/>
        </authorList>
    </citation>
    <scope>NUCLEOTIDE SEQUENCE</scope>
</reference>